<dbReference type="PANTHER" id="PTHR47150">
    <property type="entry name" value="OS12G0169200 PROTEIN"/>
    <property type="match status" value="1"/>
</dbReference>
<proteinExistence type="predicted"/>
<evidence type="ECO:0000256" key="3">
    <source>
        <dbReference type="SAM" id="MobiDB-lite"/>
    </source>
</evidence>
<keyword evidence="5" id="KW-0378">Hydrolase</keyword>
<comment type="cofactor">
    <cofactor evidence="1">
        <name>a divalent metal cation</name>
        <dbReference type="ChEBI" id="CHEBI:60240"/>
    </cofactor>
</comment>
<dbReference type="EMBL" id="JAGRRH010000009">
    <property type="protein sequence ID" value="KAG7365007.1"/>
    <property type="molecule type" value="Genomic_DNA"/>
</dbReference>
<dbReference type="AlphaFoldDB" id="A0A9K3PYU6"/>
<reference evidence="5" key="2">
    <citation type="submission" date="2021-04" db="EMBL/GenBank/DDBJ databases">
        <authorList>
            <person name="Podell S."/>
        </authorList>
    </citation>
    <scope>NUCLEOTIDE SEQUENCE</scope>
    <source>
        <strain evidence="5">Hildebrandi</strain>
    </source>
</reference>
<feature type="region of interest" description="Disordered" evidence="3">
    <location>
        <begin position="1"/>
        <end position="53"/>
    </location>
</feature>
<evidence type="ECO:0000313" key="6">
    <source>
        <dbReference type="Proteomes" id="UP000693970"/>
    </source>
</evidence>
<organism evidence="5 6">
    <name type="scientific">Nitzschia inconspicua</name>
    <dbReference type="NCBI Taxonomy" id="303405"/>
    <lineage>
        <taxon>Eukaryota</taxon>
        <taxon>Sar</taxon>
        <taxon>Stramenopiles</taxon>
        <taxon>Ochrophyta</taxon>
        <taxon>Bacillariophyta</taxon>
        <taxon>Bacillariophyceae</taxon>
        <taxon>Bacillariophycidae</taxon>
        <taxon>Bacillariales</taxon>
        <taxon>Bacillariaceae</taxon>
        <taxon>Nitzschia</taxon>
    </lineage>
</organism>
<feature type="compositionally biased region" description="Acidic residues" evidence="3">
    <location>
        <begin position="30"/>
        <end position="51"/>
    </location>
</feature>
<name>A0A9K3PYU6_9STRA</name>
<dbReference type="Pfam" id="PF13359">
    <property type="entry name" value="DDE_Tnp_4"/>
    <property type="match status" value="1"/>
</dbReference>
<keyword evidence="6" id="KW-1185">Reference proteome</keyword>
<dbReference type="PANTHER" id="PTHR47150:SF6">
    <property type="entry name" value="OS01G0872900 PROTEIN"/>
    <property type="match status" value="1"/>
</dbReference>
<comment type="caution">
    <text evidence="5">The sequence shown here is derived from an EMBL/GenBank/DDBJ whole genome shotgun (WGS) entry which is preliminary data.</text>
</comment>
<evidence type="ECO:0000313" key="5">
    <source>
        <dbReference type="EMBL" id="KAG7365007.1"/>
    </source>
</evidence>
<dbReference type="GO" id="GO:0004519">
    <property type="term" value="F:endonuclease activity"/>
    <property type="evidence" value="ECO:0007669"/>
    <property type="project" value="UniProtKB-KW"/>
</dbReference>
<keyword evidence="5" id="KW-0540">Nuclease</keyword>
<accession>A0A9K3PYU6</accession>
<dbReference type="InterPro" id="IPR027806">
    <property type="entry name" value="HARBI1_dom"/>
</dbReference>
<protein>
    <submittedName>
        <fullName evidence="5">DDE superfamily endonuclease</fullName>
    </submittedName>
</protein>
<evidence type="ECO:0000256" key="2">
    <source>
        <dbReference type="ARBA" id="ARBA00022723"/>
    </source>
</evidence>
<dbReference type="GO" id="GO:0046872">
    <property type="term" value="F:metal ion binding"/>
    <property type="evidence" value="ECO:0007669"/>
    <property type="project" value="UniProtKB-KW"/>
</dbReference>
<keyword evidence="2" id="KW-0479">Metal-binding</keyword>
<sequence>MGNKLPTPPLHSTHDENGEEAASNSSVSTDSEDSSTDSSDDEVDLEAEGEEASLLTNGSAYYNMFLGLEEEEDECVKPNVKKRRGAKGVVYYRGEQGQPVVVPPTRSVWYGMYVEHPQLDSPRFHKRFRRRFRMPYQAYKDHLEELKESPHFERWKEGKTDCVGRPAAPLALLLLTALRYLGRGWTFDDLSEATAISEEVIRVFFHRYIEFGSTTLFQKYVLVPTTLEHANQQGNEYTMAGLAGAVGSMDATHVLCHKVKHKLRQSHLGFKLNGTARTYNLVCNHRRRILSTTTGHPARWNDKTIVKFDSFVMGLHNGDNLADVPFELYEYNERQEVTKREYRGAWLLTDNGYHKWSTTVPPYKSTSSRREIRFSEWLESMRKDVECTFGILKGRWRILKTGITIQSIADADKIWKTCCALHNMLLEVDGLDEKWQDGVPSHWEGDGGNHDATDVRFAISRINNPGTDRIYDSSAMGPGNDRDTDVPPVDSIQMLPHRQPAINSLRALTLEEFRNRLVVHFDIAFKKREVVRPIRNRRQQRLDNNH</sequence>
<evidence type="ECO:0000256" key="1">
    <source>
        <dbReference type="ARBA" id="ARBA00001968"/>
    </source>
</evidence>
<gene>
    <name evidence="5" type="ORF">IV203_038210</name>
</gene>
<reference evidence="5" key="1">
    <citation type="journal article" date="2021" name="Sci. Rep.">
        <title>Diploid genomic architecture of Nitzschia inconspicua, an elite biomass production diatom.</title>
        <authorList>
            <person name="Oliver A."/>
            <person name="Podell S."/>
            <person name="Pinowska A."/>
            <person name="Traller J.C."/>
            <person name="Smith S.R."/>
            <person name="McClure R."/>
            <person name="Beliaev A."/>
            <person name="Bohutskyi P."/>
            <person name="Hill E.A."/>
            <person name="Rabines A."/>
            <person name="Zheng H."/>
            <person name="Allen L.Z."/>
            <person name="Kuo A."/>
            <person name="Grigoriev I.V."/>
            <person name="Allen A.E."/>
            <person name="Hazlebeck D."/>
            <person name="Allen E.E."/>
        </authorList>
    </citation>
    <scope>NUCLEOTIDE SEQUENCE</scope>
    <source>
        <strain evidence="5">Hildebrandi</strain>
    </source>
</reference>
<keyword evidence="5" id="KW-0255">Endonuclease</keyword>
<evidence type="ECO:0000259" key="4">
    <source>
        <dbReference type="Pfam" id="PF13359"/>
    </source>
</evidence>
<dbReference type="OrthoDB" id="42907at2759"/>
<feature type="domain" description="DDE Tnp4" evidence="4">
    <location>
        <begin position="249"/>
        <end position="423"/>
    </location>
</feature>
<dbReference type="Proteomes" id="UP000693970">
    <property type="component" value="Unassembled WGS sequence"/>
</dbReference>